<dbReference type="Pfam" id="PF08241">
    <property type="entry name" value="Methyltransf_11"/>
    <property type="match status" value="1"/>
</dbReference>
<keyword evidence="2" id="KW-0489">Methyltransferase</keyword>
<evidence type="ECO:0000259" key="1">
    <source>
        <dbReference type="Pfam" id="PF08241"/>
    </source>
</evidence>
<keyword evidence="3" id="KW-1185">Reference proteome</keyword>
<organism evidence="2 3">
    <name type="scientific">Chitinophaga oryziterrae</name>
    <dbReference type="NCBI Taxonomy" id="1031224"/>
    <lineage>
        <taxon>Bacteria</taxon>
        <taxon>Pseudomonadati</taxon>
        <taxon>Bacteroidota</taxon>
        <taxon>Chitinophagia</taxon>
        <taxon>Chitinophagales</taxon>
        <taxon>Chitinophagaceae</taxon>
        <taxon>Chitinophaga</taxon>
    </lineage>
</organism>
<dbReference type="CDD" id="cd02440">
    <property type="entry name" value="AdoMet_MTases"/>
    <property type="match status" value="1"/>
</dbReference>
<dbReference type="InterPro" id="IPR029063">
    <property type="entry name" value="SAM-dependent_MTases_sf"/>
</dbReference>
<protein>
    <submittedName>
        <fullName evidence="2">Methyltransferase domain-containing protein</fullName>
    </submittedName>
</protein>
<dbReference type="GO" id="GO:0032259">
    <property type="term" value="P:methylation"/>
    <property type="evidence" value="ECO:0007669"/>
    <property type="project" value="UniProtKB-KW"/>
</dbReference>
<dbReference type="SUPFAM" id="SSF53335">
    <property type="entry name" value="S-adenosyl-L-methionine-dependent methyltransferases"/>
    <property type="match status" value="1"/>
</dbReference>
<dbReference type="AlphaFoldDB" id="A0A6N8J9W1"/>
<proteinExistence type="predicted"/>
<comment type="caution">
    <text evidence="2">The sequence shown here is derived from an EMBL/GenBank/DDBJ whole genome shotgun (WGS) entry which is preliminary data.</text>
</comment>
<dbReference type="GO" id="GO:0008757">
    <property type="term" value="F:S-adenosylmethionine-dependent methyltransferase activity"/>
    <property type="evidence" value="ECO:0007669"/>
    <property type="project" value="InterPro"/>
</dbReference>
<dbReference type="OrthoDB" id="597270at2"/>
<keyword evidence="2" id="KW-0808">Transferase</keyword>
<dbReference type="Gene3D" id="3.40.50.150">
    <property type="entry name" value="Vaccinia Virus protein VP39"/>
    <property type="match status" value="1"/>
</dbReference>
<dbReference type="EMBL" id="WRXO01000002">
    <property type="protein sequence ID" value="MVT41096.1"/>
    <property type="molecule type" value="Genomic_DNA"/>
</dbReference>
<reference evidence="2 3" key="1">
    <citation type="submission" date="2019-12" db="EMBL/GenBank/DDBJ databases">
        <title>The draft genomic sequence of strain Chitinophaga oryziterrae JCM 16595.</title>
        <authorList>
            <person name="Zhang X."/>
        </authorList>
    </citation>
    <scope>NUCLEOTIDE SEQUENCE [LARGE SCALE GENOMIC DNA]</scope>
    <source>
        <strain evidence="2 3">JCM 16595</strain>
    </source>
</reference>
<feature type="domain" description="Methyltransferase type 11" evidence="1">
    <location>
        <begin position="111"/>
        <end position="159"/>
    </location>
</feature>
<sequence>MLKKTLKRILPEFVKKRLNKAGFYASYNPKVGHVNLGDLGRLYPFSTDFGYDRGGPVDRYYIGNFLLKNAAYIKGRCLEIGDNEYTLLYGQHNVLNSDILHVDDSNTKATFIGDLSNAPQIPDNIFDCIVLTQTLHLIYDFKAALATCHRVLKPGGVLLLTSPGITPIDHGGWKSTWYWSFTDKALFKLGEETFPGGEINVETFGNVFIAAAFLYGMGLPEITAEKIEYQDPHYQVIIGVRIIKAKP</sequence>
<accession>A0A6N8J9W1</accession>
<dbReference type="InterPro" id="IPR013216">
    <property type="entry name" value="Methyltransf_11"/>
</dbReference>
<dbReference type="Proteomes" id="UP000468388">
    <property type="component" value="Unassembled WGS sequence"/>
</dbReference>
<name>A0A6N8J9W1_9BACT</name>
<evidence type="ECO:0000313" key="2">
    <source>
        <dbReference type="EMBL" id="MVT41096.1"/>
    </source>
</evidence>
<evidence type="ECO:0000313" key="3">
    <source>
        <dbReference type="Proteomes" id="UP000468388"/>
    </source>
</evidence>
<gene>
    <name evidence="2" type="ORF">GO495_10930</name>
</gene>